<proteinExistence type="predicted"/>
<name>A0ABD5ULA1_9EURY</name>
<comment type="caution">
    <text evidence="1">The sequence shown here is derived from an EMBL/GenBank/DDBJ whole genome shotgun (WGS) entry which is preliminary data.</text>
</comment>
<dbReference type="Proteomes" id="UP001596333">
    <property type="component" value="Unassembled WGS sequence"/>
</dbReference>
<dbReference type="AlphaFoldDB" id="A0ABD5ULA1"/>
<gene>
    <name evidence="1" type="ORF">ACFQEY_13255</name>
</gene>
<protein>
    <submittedName>
        <fullName evidence="1">Uncharacterized protein</fullName>
    </submittedName>
</protein>
<evidence type="ECO:0000313" key="1">
    <source>
        <dbReference type="EMBL" id="MFC6889973.1"/>
    </source>
</evidence>
<evidence type="ECO:0000313" key="2">
    <source>
        <dbReference type="Proteomes" id="UP001596333"/>
    </source>
</evidence>
<reference evidence="1 2" key="1">
    <citation type="journal article" date="2019" name="Int. J. Syst. Evol. Microbiol.">
        <title>The Global Catalogue of Microorganisms (GCM) 10K type strain sequencing project: providing services to taxonomists for standard genome sequencing and annotation.</title>
        <authorList>
            <consortium name="The Broad Institute Genomics Platform"/>
            <consortium name="The Broad Institute Genome Sequencing Center for Infectious Disease"/>
            <person name="Wu L."/>
            <person name="Ma J."/>
        </authorList>
    </citation>
    <scope>NUCLEOTIDE SEQUENCE [LARGE SCALE GENOMIC DNA]</scope>
    <source>
        <strain evidence="1 2">Y73</strain>
    </source>
</reference>
<dbReference type="EMBL" id="JBHSXI010000014">
    <property type="protein sequence ID" value="MFC6889973.1"/>
    <property type="molecule type" value="Genomic_DNA"/>
</dbReference>
<accession>A0ABD5ULA1</accession>
<dbReference type="RefSeq" id="WP_379769343.1">
    <property type="nucleotide sequence ID" value="NZ_JBHSXI010000014.1"/>
</dbReference>
<sequence>MNEHCVELPTRGLEDDRFGHAANEVERLPEAAKPGRLVGRVSDLGLWVSKEGKREVVRVLPRSRTVFGFASHRLAAGFAVPNR</sequence>
<keyword evidence="2" id="KW-1185">Reference proteome</keyword>
<organism evidence="1 2">
    <name type="scientific">Halorubrum trueperi</name>
    <dbReference type="NCBI Taxonomy" id="2004704"/>
    <lineage>
        <taxon>Archaea</taxon>
        <taxon>Methanobacteriati</taxon>
        <taxon>Methanobacteriota</taxon>
        <taxon>Stenosarchaea group</taxon>
        <taxon>Halobacteria</taxon>
        <taxon>Halobacteriales</taxon>
        <taxon>Haloferacaceae</taxon>
        <taxon>Halorubrum</taxon>
    </lineage>
</organism>